<reference evidence="2" key="1">
    <citation type="journal article" date="2011" name="PLoS Genet.">
        <title>Genomic analysis of the necrotrophic fungal pathogens Sclerotinia sclerotiorum and Botrytis cinerea.</title>
        <authorList>
            <person name="Amselem J."/>
            <person name="Cuomo C.A."/>
            <person name="van Kan J.A."/>
            <person name="Viaud M."/>
            <person name="Benito E.P."/>
            <person name="Couloux A."/>
            <person name="Coutinho P.M."/>
            <person name="de Vries R.P."/>
            <person name="Dyer P.S."/>
            <person name="Fillinger S."/>
            <person name="Fournier E."/>
            <person name="Gout L."/>
            <person name="Hahn M."/>
            <person name="Kohn L."/>
            <person name="Lapalu N."/>
            <person name="Plummer K.M."/>
            <person name="Pradier J.M."/>
            <person name="Quevillon E."/>
            <person name="Sharon A."/>
            <person name="Simon A."/>
            <person name="ten Have A."/>
            <person name="Tudzynski B."/>
            <person name="Tudzynski P."/>
            <person name="Wincker P."/>
            <person name="Andrew M."/>
            <person name="Anthouard V."/>
            <person name="Beever R.E."/>
            <person name="Beffa R."/>
            <person name="Benoit I."/>
            <person name="Bouzid O."/>
            <person name="Brault B."/>
            <person name="Chen Z."/>
            <person name="Choquer M."/>
            <person name="Collemare J."/>
            <person name="Cotton P."/>
            <person name="Danchin E.G."/>
            <person name="Da Silva C."/>
            <person name="Gautier A."/>
            <person name="Giraud C."/>
            <person name="Giraud T."/>
            <person name="Gonzalez C."/>
            <person name="Grossetete S."/>
            <person name="Guldener U."/>
            <person name="Henrissat B."/>
            <person name="Howlett B.J."/>
            <person name="Kodira C."/>
            <person name="Kretschmer M."/>
            <person name="Lappartient A."/>
            <person name="Leroch M."/>
            <person name="Levis C."/>
            <person name="Mauceli E."/>
            <person name="Neuveglise C."/>
            <person name="Oeser B."/>
            <person name="Pearson M."/>
            <person name="Poulain J."/>
            <person name="Poussereau N."/>
            <person name="Quesneville H."/>
            <person name="Rascle C."/>
            <person name="Schumacher J."/>
            <person name="Segurens B."/>
            <person name="Sexton A."/>
            <person name="Silva E."/>
            <person name="Sirven C."/>
            <person name="Soanes D.M."/>
            <person name="Talbot N.J."/>
            <person name="Templeton M."/>
            <person name="Yandava C."/>
            <person name="Yarden O."/>
            <person name="Zeng Q."/>
            <person name="Rollins J.A."/>
            <person name="Lebrun M.H."/>
            <person name="Dickman M."/>
        </authorList>
    </citation>
    <scope>NUCLEOTIDE SEQUENCE [LARGE SCALE GENOMIC DNA]</scope>
    <source>
        <strain evidence="2">T4</strain>
    </source>
</reference>
<gene>
    <name evidence="1" type="ORF">BofuT4_P149900.1</name>
</gene>
<dbReference type="Proteomes" id="UP000008177">
    <property type="component" value="Unplaced contigs"/>
</dbReference>
<accession>G2YW60</accession>
<sequence length="117" mass="12994">MLEMEKETVDALTISWNVRLNRRDLVKNENPWTGEGTLFAANANADADVNANASCKILDVRSQILDTLLMGGRGTSTMDGKVLSRLWQSWYQVGRTKMKKKRFDNTADNGSVSIGQG</sequence>
<organism evidence="1 2">
    <name type="scientific">Botryotinia fuckeliana (strain T4)</name>
    <name type="common">Noble rot fungus</name>
    <name type="synonym">Botrytis cinerea</name>
    <dbReference type="NCBI Taxonomy" id="999810"/>
    <lineage>
        <taxon>Eukaryota</taxon>
        <taxon>Fungi</taxon>
        <taxon>Dikarya</taxon>
        <taxon>Ascomycota</taxon>
        <taxon>Pezizomycotina</taxon>
        <taxon>Leotiomycetes</taxon>
        <taxon>Helotiales</taxon>
        <taxon>Sclerotiniaceae</taxon>
        <taxon>Botrytis</taxon>
    </lineage>
</organism>
<dbReference type="HOGENOM" id="CLU_2084505_0_0_1"/>
<evidence type="ECO:0000313" key="1">
    <source>
        <dbReference type="EMBL" id="CCD55858.1"/>
    </source>
</evidence>
<proteinExistence type="predicted"/>
<name>G2YW60_BOTF4</name>
<dbReference type="EMBL" id="FQ790358">
    <property type="protein sequence ID" value="CCD55858.1"/>
    <property type="molecule type" value="Genomic_DNA"/>
</dbReference>
<protein>
    <submittedName>
        <fullName evidence="1">Uncharacterized protein</fullName>
    </submittedName>
</protein>
<dbReference type="InParanoid" id="G2YW60"/>
<dbReference type="AlphaFoldDB" id="G2YW60"/>
<evidence type="ECO:0000313" key="2">
    <source>
        <dbReference type="Proteomes" id="UP000008177"/>
    </source>
</evidence>